<evidence type="ECO:0000259" key="2">
    <source>
        <dbReference type="Pfam" id="PF01464"/>
    </source>
</evidence>
<protein>
    <submittedName>
        <fullName evidence="3">Lytic transglycosylase</fullName>
    </submittedName>
</protein>
<sequence>MKKMALFSLLLFAVCSHSADCFDRAGYRYKIHPDLLRAIAFKESSFRQSAINFVSPEKYAIGTMQIHSQNFQHLRRFGITPGRLYRDRCLNIYTGAYYLALAFRRWGYSWRAVGAYNAGFLNTPEQELKRSRYANDVRRIYEDIKKRRTAKNK</sequence>
<dbReference type="InterPro" id="IPR008258">
    <property type="entry name" value="Transglycosylase_SLT_dom_1"/>
</dbReference>
<dbReference type="CDD" id="cd13400">
    <property type="entry name" value="LT_IagB-like"/>
    <property type="match status" value="1"/>
</dbReference>
<dbReference type="Pfam" id="PF01464">
    <property type="entry name" value="SLT"/>
    <property type="match status" value="1"/>
</dbReference>
<feature type="domain" description="Transglycosylase SLT" evidence="2">
    <location>
        <begin position="20"/>
        <end position="130"/>
    </location>
</feature>
<evidence type="ECO:0000256" key="1">
    <source>
        <dbReference type="SAM" id="SignalP"/>
    </source>
</evidence>
<gene>
    <name evidence="3" type="ORF">C3430_10380</name>
</gene>
<dbReference type="Proteomes" id="UP000237003">
    <property type="component" value="Unassembled WGS sequence"/>
</dbReference>
<keyword evidence="1" id="KW-0732">Signal</keyword>
<dbReference type="EMBL" id="PQLX01000003">
    <property type="protein sequence ID" value="POU65703.1"/>
    <property type="molecule type" value="Genomic_DNA"/>
</dbReference>
<feature type="chain" id="PRO_5015412002" evidence="1">
    <location>
        <begin position="20"/>
        <end position="153"/>
    </location>
</feature>
<dbReference type="Gene3D" id="1.10.530.10">
    <property type="match status" value="1"/>
</dbReference>
<accession>A0A2S4RY41</accession>
<reference evidence="3 4" key="1">
    <citation type="submission" date="2018-01" db="EMBL/GenBank/DDBJ databases">
        <title>Complete genome sequences of 14 Citrobacter spp. isolated from plant in Canada.</title>
        <authorList>
            <person name="Bhandare S.G."/>
            <person name="Colavecchio A."/>
            <person name="Jeukens J."/>
            <person name="Emond-Rheault J.-G."/>
            <person name="Freschi L."/>
            <person name="Hamel J."/>
            <person name="Kukavica-Ibrulj I."/>
            <person name="Levesque R."/>
            <person name="Goodridge L."/>
        </authorList>
    </citation>
    <scope>NUCLEOTIDE SEQUENCE [LARGE SCALE GENOMIC DNA]</scope>
    <source>
        <strain evidence="3 4">S1285</strain>
    </source>
</reference>
<dbReference type="InterPro" id="IPR023346">
    <property type="entry name" value="Lysozyme-like_dom_sf"/>
</dbReference>
<comment type="caution">
    <text evidence="3">The sequence shown here is derived from an EMBL/GenBank/DDBJ whole genome shotgun (WGS) entry which is preliminary data.</text>
</comment>
<dbReference type="RefSeq" id="WP_103776084.1">
    <property type="nucleotide sequence ID" value="NZ_PQLX01000003.1"/>
</dbReference>
<evidence type="ECO:0000313" key="3">
    <source>
        <dbReference type="EMBL" id="POU65703.1"/>
    </source>
</evidence>
<name>A0A2S4RY41_CITAM</name>
<dbReference type="SUPFAM" id="SSF53955">
    <property type="entry name" value="Lysozyme-like"/>
    <property type="match status" value="1"/>
</dbReference>
<dbReference type="OrthoDB" id="9808681at2"/>
<proteinExistence type="predicted"/>
<evidence type="ECO:0000313" key="4">
    <source>
        <dbReference type="Proteomes" id="UP000237003"/>
    </source>
</evidence>
<feature type="signal peptide" evidence="1">
    <location>
        <begin position="1"/>
        <end position="19"/>
    </location>
</feature>
<dbReference type="AlphaFoldDB" id="A0A2S4RY41"/>
<organism evidence="3 4">
    <name type="scientific">Citrobacter amalonaticus</name>
    <dbReference type="NCBI Taxonomy" id="35703"/>
    <lineage>
        <taxon>Bacteria</taxon>
        <taxon>Pseudomonadati</taxon>
        <taxon>Pseudomonadota</taxon>
        <taxon>Gammaproteobacteria</taxon>
        <taxon>Enterobacterales</taxon>
        <taxon>Enterobacteriaceae</taxon>
        <taxon>Citrobacter</taxon>
    </lineage>
</organism>